<keyword evidence="3" id="KW-1185">Reference proteome</keyword>
<dbReference type="PANTHER" id="PTHR30461">
    <property type="entry name" value="DNA-INVERTASE FROM LAMBDOID PROPHAGE"/>
    <property type="match status" value="1"/>
</dbReference>
<dbReference type="PANTHER" id="PTHR30461:SF23">
    <property type="entry name" value="DNA RECOMBINASE-RELATED"/>
    <property type="match status" value="1"/>
</dbReference>
<proteinExistence type="predicted"/>
<evidence type="ECO:0000313" key="2">
    <source>
        <dbReference type="EMBL" id="MBK1670534.1"/>
    </source>
</evidence>
<reference evidence="2 3" key="1">
    <citation type="journal article" date="2020" name="Microorganisms">
        <title>Osmotic Adaptation and Compatible Solute Biosynthesis of Phototrophic Bacteria as Revealed from Genome Analyses.</title>
        <authorList>
            <person name="Imhoff J.F."/>
            <person name="Rahn T."/>
            <person name="Kunzel S."/>
            <person name="Keller A."/>
            <person name="Neulinger S.C."/>
        </authorList>
    </citation>
    <scope>NUCLEOTIDE SEQUENCE [LARGE SCALE GENOMIC DNA]</scope>
    <source>
        <strain evidence="2 3">DSM 9895</strain>
    </source>
</reference>
<dbReference type="Proteomes" id="UP001296873">
    <property type="component" value="Unassembled WGS sequence"/>
</dbReference>
<sequence length="239" mass="25455">MPGFTPMASVRWIAGDNGRAGRAQAAEARGPKTPKCFSWIACRLTSPWSTTSANGAQIAANRADRTGPVRAGQALLSGLLVCGRCGLRMNAHYNNNGGALRYSCDRMASDYGEAVCQSLMGAPVDALVAELVLQALQPAALEASLAVASNLEVERAELDRHWRQRLERARYASERARRQYDAVDPDNRLVAGTLERVWEEALADEAKPDFAVTGHAEPGSCGLSRCSACILGSGAPPAD</sequence>
<dbReference type="InterPro" id="IPR025827">
    <property type="entry name" value="Zn_ribbon_recom_dom"/>
</dbReference>
<evidence type="ECO:0000259" key="1">
    <source>
        <dbReference type="Pfam" id="PF13408"/>
    </source>
</evidence>
<dbReference type="EMBL" id="NRRL01000099">
    <property type="protein sequence ID" value="MBK1670534.1"/>
    <property type="molecule type" value="Genomic_DNA"/>
</dbReference>
<comment type="caution">
    <text evidence="2">The sequence shown here is derived from an EMBL/GenBank/DDBJ whole genome shotgun (WGS) entry which is preliminary data.</text>
</comment>
<evidence type="ECO:0000313" key="3">
    <source>
        <dbReference type="Proteomes" id="UP001296873"/>
    </source>
</evidence>
<organism evidence="2 3">
    <name type="scientific">Rhodovibrio sodomensis</name>
    <dbReference type="NCBI Taxonomy" id="1088"/>
    <lineage>
        <taxon>Bacteria</taxon>
        <taxon>Pseudomonadati</taxon>
        <taxon>Pseudomonadota</taxon>
        <taxon>Alphaproteobacteria</taxon>
        <taxon>Rhodospirillales</taxon>
        <taxon>Rhodovibrionaceae</taxon>
        <taxon>Rhodovibrio</taxon>
    </lineage>
</organism>
<name>A0ABS1DLC1_9PROT</name>
<dbReference type="InterPro" id="IPR050639">
    <property type="entry name" value="SSR_resolvase"/>
</dbReference>
<protein>
    <recommendedName>
        <fullName evidence="1">Recombinase zinc beta ribbon domain-containing protein</fullName>
    </recommendedName>
</protein>
<dbReference type="Pfam" id="PF13408">
    <property type="entry name" value="Zn_ribbon_recom"/>
    <property type="match status" value="1"/>
</dbReference>
<feature type="domain" description="Recombinase zinc beta ribbon" evidence="1">
    <location>
        <begin position="75"/>
        <end position="130"/>
    </location>
</feature>
<gene>
    <name evidence="2" type="ORF">CKO28_21160</name>
</gene>
<accession>A0ABS1DLC1</accession>